<protein>
    <submittedName>
        <fullName evidence="1">Uncharacterized protein</fullName>
    </submittedName>
</protein>
<organism evidence="1 2">
    <name type="scientific">Sporosarcina siberiensis</name>
    <dbReference type="NCBI Taxonomy" id="1365606"/>
    <lineage>
        <taxon>Bacteria</taxon>
        <taxon>Bacillati</taxon>
        <taxon>Bacillota</taxon>
        <taxon>Bacilli</taxon>
        <taxon>Bacillales</taxon>
        <taxon>Caryophanaceae</taxon>
        <taxon>Sporosarcina</taxon>
    </lineage>
</organism>
<sequence>MFRADIDIKGKHAAYIKQLVDDYKIFALNLDVYMSSALIGYINGRKEDIDISEEFSDVVSKIGTQALLKKEIELDLIYRLIMLLDNTKNSTLEEQINRAFRADSHSSLKELHKENMSVFNSYVRGGITVLYEELIRDSTVREDQFKNIHDFVKGLDDDFNLVVEELAERELKSVLDA</sequence>
<keyword evidence="2" id="KW-1185">Reference proteome</keyword>
<evidence type="ECO:0000313" key="1">
    <source>
        <dbReference type="EMBL" id="MFD1928855.1"/>
    </source>
</evidence>
<comment type="caution">
    <text evidence="1">The sequence shown here is derived from an EMBL/GenBank/DDBJ whole genome shotgun (WGS) entry which is preliminary data.</text>
</comment>
<name>A0ABW4SJ29_9BACL</name>
<dbReference type="RefSeq" id="WP_381538504.1">
    <property type="nucleotide sequence ID" value="NZ_JBHUGI010000032.1"/>
</dbReference>
<reference evidence="2" key="1">
    <citation type="journal article" date="2019" name="Int. J. Syst. Evol. Microbiol.">
        <title>The Global Catalogue of Microorganisms (GCM) 10K type strain sequencing project: providing services to taxonomists for standard genome sequencing and annotation.</title>
        <authorList>
            <consortium name="The Broad Institute Genomics Platform"/>
            <consortium name="The Broad Institute Genome Sequencing Center for Infectious Disease"/>
            <person name="Wu L."/>
            <person name="Ma J."/>
        </authorList>
    </citation>
    <scope>NUCLEOTIDE SEQUENCE [LARGE SCALE GENOMIC DNA]</scope>
    <source>
        <strain evidence="2">CGMCC 4.7177</strain>
    </source>
</reference>
<evidence type="ECO:0000313" key="2">
    <source>
        <dbReference type="Proteomes" id="UP001597218"/>
    </source>
</evidence>
<accession>A0ABW4SJ29</accession>
<dbReference type="EMBL" id="JBHUGI010000032">
    <property type="protein sequence ID" value="MFD1928855.1"/>
    <property type="molecule type" value="Genomic_DNA"/>
</dbReference>
<proteinExistence type="predicted"/>
<dbReference type="Proteomes" id="UP001597218">
    <property type="component" value="Unassembled WGS sequence"/>
</dbReference>
<gene>
    <name evidence="1" type="ORF">ACFSFY_12510</name>
</gene>